<evidence type="ECO:0000313" key="3">
    <source>
        <dbReference type="EMBL" id="WSB68695.1"/>
    </source>
</evidence>
<feature type="transmembrane region" description="Helical" evidence="1">
    <location>
        <begin position="94"/>
        <end position="115"/>
    </location>
</feature>
<keyword evidence="1" id="KW-0472">Membrane</keyword>
<reference evidence="3 4" key="1">
    <citation type="submission" date="2022-10" db="EMBL/GenBank/DDBJ databases">
        <title>The complete genomes of actinobacterial strains from the NBC collection.</title>
        <authorList>
            <person name="Joergensen T.S."/>
            <person name="Alvarez Arevalo M."/>
            <person name="Sterndorff E.B."/>
            <person name="Faurdal D."/>
            <person name="Vuksanovic O."/>
            <person name="Mourched A.-S."/>
            <person name="Charusanti P."/>
            <person name="Shaw S."/>
            <person name="Blin K."/>
            <person name="Weber T."/>
        </authorList>
    </citation>
    <scope>NUCLEOTIDE SEQUENCE [LARGE SCALE GENOMIC DNA]</scope>
    <source>
        <strain evidence="3 4">NBC 01774</strain>
    </source>
</reference>
<keyword evidence="1" id="KW-1133">Transmembrane helix</keyword>
<dbReference type="InterPro" id="IPR036938">
    <property type="entry name" value="PAP2/HPO_sf"/>
</dbReference>
<evidence type="ECO:0000259" key="2">
    <source>
        <dbReference type="Pfam" id="PF01569"/>
    </source>
</evidence>
<feature type="transmembrane region" description="Helical" evidence="1">
    <location>
        <begin position="228"/>
        <end position="249"/>
    </location>
</feature>
<keyword evidence="4" id="KW-1185">Reference proteome</keyword>
<proteinExistence type="predicted"/>
<dbReference type="Pfam" id="PF01569">
    <property type="entry name" value="PAP2"/>
    <property type="match status" value="1"/>
</dbReference>
<dbReference type="Gene3D" id="1.20.144.10">
    <property type="entry name" value="Phosphatidic acid phosphatase type 2/haloperoxidase"/>
    <property type="match status" value="1"/>
</dbReference>
<feature type="domain" description="Phosphatidic acid phosphatase type 2/haloperoxidase" evidence="2">
    <location>
        <begin position="99"/>
        <end position="242"/>
    </location>
</feature>
<dbReference type="EMBL" id="CP109106">
    <property type="protein sequence ID" value="WSB68695.1"/>
    <property type="molecule type" value="Genomic_DNA"/>
</dbReference>
<keyword evidence="1" id="KW-0812">Transmembrane</keyword>
<gene>
    <name evidence="3" type="ORF">OG863_12400</name>
</gene>
<protein>
    <submittedName>
        <fullName evidence="3">Phosphatase PAP2 family protein</fullName>
    </submittedName>
</protein>
<sequence>MLFAALTWQVADHGPLRTLDERLGRTLAAAGDIPSGLAELFADLGNTVVALPVLLVVMVWTGWRGRQRSQRWRREREEEQGGAEAAGGPAPVRWWLPPLAAGLALAAVPALVVPLKLWLARPGPPQMAGGAHDGFYPSGHGATAAVAYGVAALLLTRGRMRGQRRPRLRLRLRLRIGNDNGDDVDARWGAPAAAVALSVAVTVAVALLNVGVGIGLVRRGYHWPLDVLGGWCLAGVLLAAWCAVCDRWAGGGDRAVRQEAGDAAGPGGT</sequence>
<dbReference type="RefSeq" id="WP_326618199.1">
    <property type="nucleotide sequence ID" value="NZ_CP109106.1"/>
</dbReference>
<accession>A0ABZ1FFG4</accession>
<evidence type="ECO:0000256" key="1">
    <source>
        <dbReference type="SAM" id="Phobius"/>
    </source>
</evidence>
<dbReference type="SUPFAM" id="SSF48317">
    <property type="entry name" value="Acid phosphatase/Vanadium-dependent haloperoxidase"/>
    <property type="match status" value="1"/>
</dbReference>
<name>A0ABZ1FFG4_9ACTN</name>
<feature type="transmembrane region" description="Helical" evidence="1">
    <location>
        <begin position="44"/>
        <end position="63"/>
    </location>
</feature>
<feature type="transmembrane region" description="Helical" evidence="1">
    <location>
        <begin position="135"/>
        <end position="155"/>
    </location>
</feature>
<dbReference type="Proteomes" id="UP001344251">
    <property type="component" value="Chromosome"/>
</dbReference>
<organism evidence="3 4">
    <name type="scientific">Streptomyces decoyicus</name>
    <dbReference type="NCBI Taxonomy" id="249567"/>
    <lineage>
        <taxon>Bacteria</taxon>
        <taxon>Bacillati</taxon>
        <taxon>Actinomycetota</taxon>
        <taxon>Actinomycetes</taxon>
        <taxon>Kitasatosporales</taxon>
        <taxon>Streptomycetaceae</taxon>
        <taxon>Streptomyces</taxon>
    </lineage>
</organism>
<evidence type="ECO:0000313" key="4">
    <source>
        <dbReference type="Proteomes" id="UP001344251"/>
    </source>
</evidence>
<feature type="transmembrane region" description="Helical" evidence="1">
    <location>
        <begin position="194"/>
        <end position="216"/>
    </location>
</feature>
<dbReference type="InterPro" id="IPR000326">
    <property type="entry name" value="PAP2/HPO"/>
</dbReference>